<evidence type="ECO:0000256" key="1">
    <source>
        <dbReference type="ARBA" id="ARBA00022737"/>
    </source>
</evidence>
<dbReference type="SUPFAM" id="SSF57889">
    <property type="entry name" value="Cysteine-rich domain"/>
    <property type="match status" value="1"/>
</dbReference>
<feature type="domain" description="DC1" evidence="2">
    <location>
        <begin position="13"/>
        <end position="61"/>
    </location>
</feature>
<accession>A0A3P5ZTL2</accession>
<evidence type="ECO:0000313" key="3">
    <source>
        <dbReference type="EMBL" id="CAG7890816.1"/>
    </source>
</evidence>
<reference evidence="4" key="1">
    <citation type="submission" date="2018-11" db="EMBL/GenBank/DDBJ databases">
        <authorList>
            <consortium name="Genoscope - CEA"/>
            <person name="William W."/>
        </authorList>
    </citation>
    <scope>NUCLEOTIDE SEQUENCE</scope>
</reference>
<keyword evidence="1" id="KW-0677">Repeat</keyword>
<dbReference type="Gramene" id="A01p48920.2_BraZ1">
    <property type="protein sequence ID" value="A01p48920.2_BraZ1.CDS"/>
    <property type="gene ID" value="A01g48920.2_BraZ1"/>
</dbReference>
<dbReference type="Pfam" id="PF03107">
    <property type="entry name" value="C1_2"/>
    <property type="match status" value="1"/>
</dbReference>
<gene>
    <name evidence="4" type="ORF">BRAA01T04515Z</name>
    <name evidence="3" type="ORF">BRAPAZ1V2_A01P48920.2</name>
</gene>
<dbReference type="EMBL" id="LS974617">
    <property type="protein sequence ID" value="CAG7890816.1"/>
    <property type="molecule type" value="Genomic_DNA"/>
</dbReference>
<organism evidence="4">
    <name type="scientific">Brassica campestris</name>
    <name type="common">Field mustard</name>
    <dbReference type="NCBI Taxonomy" id="3711"/>
    <lineage>
        <taxon>Eukaryota</taxon>
        <taxon>Viridiplantae</taxon>
        <taxon>Streptophyta</taxon>
        <taxon>Embryophyta</taxon>
        <taxon>Tracheophyta</taxon>
        <taxon>Spermatophyta</taxon>
        <taxon>Magnoliopsida</taxon>
        <taxon>eudicotyledons</taxon>
        <taxon>Gunneridae</taxon>
        <taxon>Pentapetalae</taxon>
        <taxon>rosids</taxon>
        <taxon>malvids</taxon>
        <taxon>Brassicales</taxon>
        <taxon>Brassicaceae</taxon>
        <taxon>Brassiceae</taxon>
        <taxon>Brassica</taxon>
    </lineage>
</organism>
<dbReference type="Proteomes" id="UP000694005">
    <property type="component" value="Chromosome A01"/>
</dbReference>
<proteinExistence type="predicted"/>
<dbReference type="InterPro" id="IPR046349">
    <property type="entry name" value="C1-like_sf"/>
</dbReference>
<sequence>MDTTISPMYKLSIHEHPLLPSAMFIDGKCDGCRVRGLMYAYSSKWFFTCFDCGVTLHDECVLGDFSRLTPKSKLFHSLSGKRIFSDS</sequence>
<evidence type="ECO:0000313" key="4">
    <source>
        <dbReference type="EMBL" id="VDC78013.1"/>
    </source>
</evidence>
<protein>
    <recommendedName>
        <fullName evidence="2">DC1 domain-containing protein</fullName>
    </recommendedName>
</protein>
<name>A0A3P5ZTL2_BRACM</name>
<dbReference type="EMBL" id="LR031571">
    <property type="protein sequence ID" value="VDC78013.1"/>
    <property type="molecule type" value="Genomic_DNA"/>
</dbReference>
<evidence type="ECO:0000259" key="2">
    <source>
        <dbReference type="Pfam" id="PF03107"/>
    </source>
</evidence>
<dbReference type="InterPro" id="IPR004146">
    <property type="entry name" value="DC1"/>
</dbReference>
<dbReference type="AlphaFoldDB" id="A0A3P5ZTL2"/>